<evidence type="ECO:0000313" key="2">
    <source>
        <dbReference type="Proteomes" id="UP000053660"/>
    </source>
</evidence>
<dbReference type="InterPro" id="IPR004245">
    <property type="entry name" value="DUF229"/>
</dbReference>
<organism evidence="1 2">
    <name type="scientific">Oesophagostomum dentatum</name>
    <name type="common">Nodular worm</name>
    <dbReference type="NCBI Taxonomy" id="61180"/>
    <lineage>
        <taxon>Eukaryota</taxon>
        <taxon>Metazoa</taxon>
        <taxon>Ecdysozoa</taxon>
        <taxon>Nematoda</taxon>
        <taxon>Chromadorea</taxon>
        <taxon>Rhabditida</taxon>
        <taxon>Rhabditina</taxon>
        <taxon>Rhabditomorpha</taxon>
        <taxon>Strongyloidea</taxon>
        <taxon>Strongylidae</taxon>
        <taxon>Oesophagostomum</taxon>
    </lineage>
</organism>
<dbReference type="GO" id="GO:0005615">
    <property type="term" value="C:extracellular space"/>
    <property type="evidence" value="ECO:0007669"/>
    <property type="project" value="TreeGrafter"/>
</dbReference>
<sequence length="174" mass="20556">MFNEDISVKHLGLFHYPVREFLPGFTELPADHFYRAYYLAVYKNWTYSACKDGDQIQRQYVDLWRRFANKYKDICHFGFTFTTTLTHEAGFLLELLDEQLSSSLQNLYFTGALDKGISIIMGDHGNRIGLIQFSYTGRIEERMPLMAIRLPSEFKKLHPEEYSNFLSNKWKLTR</sequence>
<protein>
    <recommendedName>
        <fullName evidence="3">Sulfatase N-terminal domain-containing protein</fullName>
    </recommendedName>
</protein>
<keyword evidence="2" id="KW-1185">Reference proteome</keyword>
<gene>
    <name evidence="1" type="ORF">OESDEN_04870</name>
</gene>
<dbReference type="AlphaFoldDB" id="A0A0B1TGI5"/>
<proteinExistence type="predicted"/>
<accession>A0A0B1TGI5</accession>
<name>A0A0B1TGI5_OESDE</name>
<dbReference type="EMBL" id="KN550044">
    <property type="protein sequence ID" value="KHJ95191.1"/>
    <property type="molecule type" value="Genomic_DNA"/>
</dbReference>
<dbReference type="OrthoDB" id="413313at2759"/>
<dbReference type="Proteomes" id="UP000053660">
    <property type="component" value="Unassembled WGS sequence"/>
</dbReference>
<evidence type="ECO:0008006" key="3">
    <source>
        <dbReference type="Google" id="ProtNLM"/>
    </source>
</evidence>
<reference evidence="1 2" key="1">
    <citation type="submission" date="2014-03" db="EMBL/GenBank/DDBJ databases">
        <title>Draft genome of the hookworm Oesophagostomum dentatum.</title>
        <authorList>
            <person name="Mitreva M."/>
        </authorList>
    </citation>
    <scope>NUCLEOTIDE SEQUENCE [LARGE SCALE GENOMIC DNA]</scope>
    <source>
        <strain evidence="1 2">OD-Hann</strain>
    </source>
</reference>
<dbReference type="PANTHER" id="PTHR10974:SF6">
    <property type="entry name" value="PROTEIN CBG19234"/>
    <property type="match status" value="1"/>
</dbReference>
<dbReference type="Pfam" id="PF02995">
    <property type="entry name" value="DUF229"/>
    <property type="match status" value="1"/>
</dbReference>
<dbReference type="PANTHER" id="PTHR10974">
    <property type="entry name" value="FI08016P-RELATED"/>
    <property type="match status" value="1"/>
</dbReference>
<evidence type="ECO:0000313" key="1">
    <source>
        <dbReference type="EMBL" id="KHJ95191.1"/>
    </source>
</evidence>